<protein>
    <recommendedName>
        <fullName evidence="14">HPr kinase/phosphorylase</fullName>
        <shortName evidence="14">HPrK/P</shortName>
        <ecNumber evidence="14">2.7.11.-</ecNumber>
        <ecNumber evidence="14">2.7.4.-</ecNumber>
    </recommendedName>
    <alternativeName>
        <fullName evidence="14">HPr(Ser) kinase/phosphorylase</fullName>
    </alternativeName>
</protein>
<dbReference type="GO" id="GO:0006109">
    <property type="term" value="P:regulation of carbohydrate metabolic process"/>
    <property type="evidence" value="ECO:0007669"/>
    <property type="project" value="UniProtKB-UniRule"/>
</dbReference>
<keyword evidence="10 14" id="KW-0460">Magnesium</keyword>
<evidence type="ECO:0000256" key="9">
    <source>
        <dbReference type="ARBA" id="ARBA00022840"/>
    </source>
</evidence>
<feature type="region of interest" description="Important for the catalytic mechanism of both phosphorylation and dephosphorylation" evidence="14">
    <location>
        <begin position="202"/>
        <end position="211"/>
    </location>
</feature>
<evidence type="ECO:0000256" key="12">
    <source>
        <dbReference type="ARBA" id="ARBA00023277"/>
    </source>
</evidence>
<evidence type="ECO:0000256" key="5">
    <source>
        <dbReference type="ARBA" id="ARBA00022679"/>
    </source>
</evidence>
<evidence type="ECO:0000256" key="11">
    <source>
        <dbReference type="ARBA" id="ARBA00023268"/>
    </source>
</evidence>
<evidence type="ECO:0000313" key="17">
    <source>
        <dbReference type="EMBL" id="ANU74458.1"/>
    </source>
</evidence>
<comment type="catalytic activity">
    <reaction evidence="13 14">
        <text>[HPr protein]-O-phospho-L-serine + phosphate + H(+) = [HPr protein]-L-serine + diphosphate</text>
        <dbReference type="Rhea" id="RHEA:46604"/>
        <dbReference type="Rhea" id="RHEA-COMP:11602"/>
        <dbReference type="Rhea" id="RHEA-COMP:11603"/>
        <dbReference type="ChEBI" id="CHEBI:15378"/>
        <dbReference type="ChEBI" id="CHEBI:29999"/>
        <dbReference type="ChEBI" id="CHEBI:33019"/>
        <dbReference type="ChEBI" id="CHEBI:43474"/>
        <dbReference type="ChEBI" id="CHEBI:83421"/>
    </reaction>
</comment>
<dbReference type="PANTHER" id="PTHR30305:SF1">
    <property type="entry name" value="HPR KINASE_PHOSPHORYLASE"/>
    <property type="match status" value="1"/>
</dbReference>
<dbReference type="NCBIfam" id="TIGR00679">
    <property type="entry name" value="hpr-ser"/>
    <property type="match status" value="1"/>
</dbReference>
<dbReference type="EC" id="2.7.4.-" evidence="14"/>
<evidence type="ECO:0000256" key="13">
    <source>
        <dbReference type="ARBA" id="ARBA00047657"/>
    </source>
</evidence>
<feature type="active site" evidence="14">
    <location>
        <position position="160"/>
    </location>
</feature>
<comment type="cofactor">
    <cofactor evidence="2 14">
        <name>Mg(2+)</name>
        <dbReference type="ChEBI" id="CHEBI:18420"/>
    </cofactor>
</comment>
<dbReference type="EC" id="2.7.11.-" evidence="14"/>
<evidence type="ECO:0000256" key="2">
    <source>
        <dbReference type="ARBA" id="ARBA00001946"/>
    </source>
</evidence>
<dbReference type="InterPro" id="IPR028979">
    <property type="entry name" value="Ser_kin/Pase_Hpr-like_N_sf"/>
</dbReference>
<evidence type="ECO:0000256" key="8">
    <source>
        <dbReference type="ARBA" id="ARBA00022777"/>
    </source>
</evidence>
<dbReference type="PANTHER" id="PTHR30305">
    <property type="entry name" value="PROTEIN YJDM-RELATED"/>
    <property type="match status" value="1"/>
</dbReference>
<dbReference type="InterPro" id="IPR011104">
    <property type="entry name" value="Hpr_kin/Pase_C"/>
</dbReference>
<dbReference type="SUPFAM" id="SSF53795">
    <property type="entry name" value="PEP carboxykinase-like"/>
    <property type="match status" value="1"/>
</dbReference>
<feature type="domain" description="HPr kinase/phosphorylase C-terminal" evidence="16">
    <location>
        <begin position="131"/>
        <end position="299"/>
    </location>
</feature>
<dbReference type="RefSeq" id="WP_065540690.1">
    <property type="nucleotide sequence ID" value="NZ_CP015405.2"/>
</dbReference>
<comment type="similarity">
    <text evidence="3 14">Belongs to the HPrK/P family.</text>
</comment>
<feature type="binding site" evidence="14">
    <location>
        <begin position="154"/>
        <end position="161"/>
    </location>
    <ligand>
        <name>ATP</name>
        <dbReference type="ChEBI" id="CHEBI:30616"/>
    </ligand>
</feature>
<comment type="domain">
    <text evidence="14">The Walker A ATP-binding motif also binds Pi and PPi.</text>
</comment>
<organism evidence="17 18">
    <name type="scientific">Blautia pseudococcoides</name>
    <dbReference type="NCBI Taxonomy" id="1796616"/>
    <lineage>
        <taxon>Bacteria</taxon>
        <taxon>Bacillati</taxon>
        <taxon>Bacillota</taxon>
        <taxon>Clostridia</taxon>
        <taxon>Lachnospirales</taxon>
        <taxon>Lachnospiraceae</taxon>
        <taxon>Blautia</taxon>
    </lineage>
</organism>
<feature type="domain" description="HPr(Ser) kinase/phosphorylase N-terminal" evidence="15">
    <location>
        <begin position="4"/>
        <end position="128"/>
    </location>
</feature>
<comment type="subunit">
    <text evidence="14">Homohexamer.</text>
</comment>
<keyword evidence="11 14" id="KW-0511">Multifunctional enzyme</keyword>
<reference evidence="17" key="1">
    <citation type="submission" date="2017-04" db="EMBL/GenBank/DDBJ databases">
        <title>Complete Genome Sequences of Twelve Strains of a Stable Defined Moderately Diverse Mouse Microbiota 2 (sDMDMm2).</title>
        <authorList>
            <person name="Uchimura Y."/>
            <person name="Wyss M."/>
            <person name="Brugiroux S."/>
            <person name="Limenitakis J.P."/>
            <person name="Stecher B."/>
            <person name="McCoy K.D."/>
            <person name="Macpherson A.J."/>
        </authorList>
    </citation>
    <scope>NUCLEOTIDE SEQUENCE</scope>
    <source>
        <strain evidence="17">YL58</strain>
    </source>
</reference>
<dbReference type="GO" id="GO:0004712">
    <property type="term" value="F:protein serine/threonine/tyrosine kinase activity"/>
    <property type="evidence" value="ECO:0007669"/>
    <property type="project" value="UniProtKB-UniRule"/>
</dbReference>
<keyword evidence="7 14" id="KW-0547">Nucleotide-binding</keyword>
<dbReference type="Gene3D" id="3.40.1390.20">
    <property type="entry name" value="HprK N-terminal domain-like"/>
    <property type="match status" value="1"/>
</dbReference>
<evidence type="ECO:0000259" key="15">
    <source>
        <dbReference type="Pfam" id="PF02603"/>
    </source>
</evidence>
<dbReference type="FunFam" id="3.40.50.300:FF:000174">
    <property type="entry name" value="HPr kinase/phosphorylase"/>
    <property type="match status" value="1"/>
</dbReference>
<keyword evidence="6 14" id="KW-0479">Metal-binding</keyword>
<feature type="region of interest" description="Important for the catalytic mechanism of dephosphorylation" evidence="14">
    <location>
        <begin position="265"/>
        <end position="270"/>
    </location>
</feature>
<evidence type="ECO:0000313" key="18">
    <source>
        <dbReference type="Proteomes" id="UP000092574"/>
    </source>
</evidence>
<dbReference type="InterPro" id="IPR027417">
    <property type="entry name" value="P-loop_NTPase"/>
</dbReference>
<dbReference type="InterPro" id="IPR011126">
    <property type="entry name" value="Hpr_kin/Pase_Hpr_N"/>
</dbReference>
<dbReference type="InterPro" id="IPR003755">
    <property type="entry name" value="HPr(Ser)_kin/Pase"/>
</dbReference>
<dbReference type="GO" id="GO:0004674">
    <property type="term" value="F:protein serine/threonine kinase activity"/>
    <property type="evidence" value="ECO:0007669"/>
    <property type="project" value="UniProtKB-KW"/>
</dbReference>
<dbReference type="Pfam" id="PF02603">
    <property type="entry name" value="Hpr_kinase_N"/>
    <property type="match status" value="1"/>
</dbReference>
<gene>
    <name evidence="14" type="primary">hprK</name>
    <name evidence="17" type="ORF">A4V09_00910</name>
</gene>
<evidence type="ECO:0000256" key="14">
    <source>
        <dbReference type="HAMAP-Rule" id="MF_01249"/>
    </source>
</evidence>
<feature type="active site" evidence="14">
    <location>
        <position position="244"/>
    </location>
</feature>
<evidence type="ECO:0000256" key="1">
    <source>
        <dbReference type="ARBA" id="ARBA00001120"/>
    </source>
</evidence>
<feature type="binding site" evidence="14">
    <location>
        <position position="161"/>
    </location>
    <ligand>
        <name>Mg(2+)</name>
        <dbReference type="ChEBI" id="CHEBI:18420"/>
    </ligand>
</feature>
<proteinExistence type="inferred from homology"/>
<evidence type="ECO:0000256" key="7">
    <source>
        <dbReference type="ARBA" id="ARBA00022741"/>
    </source>
</evidence>
<evidence type="ECO:0000259" key="16">
    <source>
        <dbReference type="Pfam" id="PF07475"/>
    </source>
</evidence>
<dbReference type="GO" id="GO:0005524">
    <property type="term" value="F:ATP binding"/>
    <property type="evidence" value="ECO:0007669"/>
    <property type="project" value="UniProtKB-UniRule"/>
</dbReference>
<dbReference type="GO" id="GO:0000287">
    <property type="term" value="F:magnesium ion binding"/>
    <property type="evidence" value="ECO:0007669"/>
    <property type="project" value="UniProtKB-UniRule"/>
</dbReference>
<evidence type="ECO:0000256" key="4">
    <source>
        <dbReference type="ARBA" id="ARBA00022527"/>
    </source>
</evidence>
<dbReference type="SUPFAM" id="SSF75138">
    <property type="entry name" value="HprK N-terminal domain-like"/>
    <property type="match status" value="1"/>
</dbReference>
<name>A0A1C7I622_9FIRM</name>
<evidence type="ECO:0000256" key="3">
    <source>
        <dbReference type="ARBA" id="ARBA00006883"/>
    </source>
</evidence>
<dbReference type="AlphaFoldDB" id="A0A1C7I622"/>
<feature type="active site" evidence="14">
    <location>
        <position position="139"/>
    </location>
</feature>
<feature type="binding site" evidence="14">
    <location>
        <position position="203"/>
    </location>
    <ligand>
        <name>Mg(2+)</name>
        <dbReference type="ChEBI" id="CHEBI:18420"/>
    </ligand>
</feature>
<dbReference type="OrthoDB" id="9778803at2"/>
<comment type="miscellaneous">
    <text evidence="14">Both phosphorylation and phosphorolysis are carried out by the same active site and suggest a common mechanism for both reactions.</text>
</comment>
<dbReference type="KEGG" id="byl:A4V09_00910"/>
<dbReference type="Gene3D" id="3.40.50.300">
    <property type="entry name" value="P-loop containing nucleotide triphosphate hydrolases"/>
    <property type="match status" value="1"/>
</dbReference>
<dbReference type="STRING" id="1796616.A4V09_00910"/>
<evidence type="ECO:0000256" key="10">
    <source>
        <dbReference type="ARBA" id="ARBA00022842"/>
    </source>
</evidence>
<keyword evidence="4 14" id="KW-0723">Serine/threonine-protein kinase</keyword>
<keyword evidence="8 14" id="KW-0418">Kinase</keyword>
<accession>A0A1C7I622</accession>
<comment type="function">
    <text evidence="14">Catalyzes the ATP- as well as the pyrophosphate-dependent phosphorylation of a specific serine residue in HPr, a phosphocarrier protein of the phosphoenolpyruvate-dependent sugar phosphotransferase system (PTS). HprK/P also catalyzes the pyrophosphate-producing, inorganic phosphate-dependent dephosphorylation (phosphorolysis) of seryl-phosphorylated HPr (P-Ser-HPr). The two antagonistic activities of HprK/P are regulated by several intracellular metabolites, which change their concentration in response to the absence or presence of rapidly metabolisable carbon sources (glucose, fructose, etc.) in the growth medium. Therefore, by controlling the phosphorylation state of HPr, HPrK/P is a sensor enzyme that plays a major role in the regulation of carbon metabolism and sugar transport: it mediates carbon catabolite repression (CCR), and regulates PTS-catalyzed carbohydrate uptake and inducer exclusion.</text>
</comment>
<feature type="active site" description="Proton acceptor; for phosphorylation activity. Proton donor; for dephosphorylation activity" evidence="14">
    <location>
        <position position="178"/>
    </location>
</feature>
<evidence type="ECO:0000256" key="6">
    <source>
        <dbReference type="ARBA" id="ARBA00022723"/>
    </source>
</evidence>
<keyword evidence="18" id="KW-1185">Reference proteome</keyword>
<keyword evidence="5 14" id="KW-0808">Transferase</keyword>
<sequence>MKGVELKKLIQELKLYNKTPDIDISKKRITTPDINRPALQLTGYLEHFENERVQIIGYVEYTYLLHLGREKKIEAFERFVSSQIPCVIFSTMTEPDEDMLELAMKYEVPILVTEQTTSTFMAEIIRWLNVQLAPCISIHGVLVDVYGEGVLIMGESGIGKSEAALELIKRGHRLVSDDVVEIRRVSDVTLVGSAPDITRHFIELRGIGIIDVKTLFGVESVKNTQSIDLVIKLEEWNKDREYDRLGMEEEYTEFLGNRIVCHSLPIRPGRNLAVIVESAAVNHRQKKMGYNAAQELYRRVQENMAKKRSEEDED</sequence>
<dbReference type="Proteomes" id="UP000092574">
    <property type="component" value="Chromosome"/>
</dbReference>
<keyword evidence="9 14" id="KW-0067">ATP-binding</keyword>
<dbReference type="EMBL" id="CP015405">
    <property type="protein sequence ID" value="ANU74458.1"/>
    <property type="molecule type" value="Genomic_DNA"/>
</dbReference>
<dbReference type="CDD" id="cd01918">
    <property type="entry name" value="HprK_C"/>
    <property type="match status" value="1"/>
</dbReference>
<dbReference type="Pfam" id="PF07475">
    <property type="entry name" value="Hpr_kinase_C"/>
    <property type="match status" value="1"/>
</dbReference>
<keyword evidence="12 14" id="KW-0119">Carbohydrate metabolism</keyword>
<dbReference type="GO" id="GO:0000155">
    <property type="term" value="F:phosphorelay sensor kinase activity"/>
    <property type="evidence" value="ECO:0007669"/>
    <property type="project" value="InterPro"/>
</dbReference>
<dbReference type="HAMAP" id="MF_01249">
    <property type="entry name" value="HPr_kinase"/>
    <property type="match status" value="1"/>
</dbReference>
<comment type="catalytic activity">
    <reaction evidence="1 14">
        <text>[HPr protein]-L-serine + ATP = [HPr protein]-O-phospho-L-serine + ADP + H(+)</text>
        <dbReference type="Rhea" id="RHEA:46600"/>
        <dbReference type="Rhea" id="RHEA-COMP:11602"/>
        <dbReference type="Rhea" id="RHEA-COMP:11603"/>
        <dbReference type="ChEBI" id="CHEBI:15378"/>
        <dbReference type="ChEBI" id="CHEBI:29999"/>
        <dbReference type="ChEBI" id="CHEBI:30616"/>
        <dbReference type="ChEBI" id="CHEBI:83421"/>
        <dbReference type="ChEBI" id="CHEBI:456216"/>
    </reaction>
</comment>